<proteinExistence type="predicted"/>
<protein>
    <recommendedName>
        <fullName evidence="4">DUF995 domain-containing protein</fullName>
    </recommendedName>
</protein>
<dbReference type="Proteomes" id="UP000244924">
    <property type="component" value="Unassembled WGS sequence"/>
</dbReference>
<reference evidence="2 3" key="1">
    <citation type="submission" date="2018-03" db="EMBL/GenBank/DDBJ databases">
        <authorList>
            <person name="Keele B.F."/>
        </authorList>
    </citation>
    <scope>NUCLEOTIDE SEQUENCE [LARGE SCALE GENOMIC DNA]</scope>
    <source>
        <strain evidence="2 3">CECT 8626</strain>
    </source>
</reference>
<evidence type="ECO:0008006" key="4">
    <source>
        <dbReference type="Google" id="ProtNLM"/>
    </source>
</evidence>
<organism evidence="2 3">
    <name type="scientific">Albidovulum aquaemixtae</name>
    <dbReference type="NCBI Taxonomy" id="1542388"/>
    <lineage>
        <taxon>Bacteria</taxon>
        <taxon>Pseudomonadati</taxon>
        <taxon>Pseudomonadota</taxon>
        <taxon>Alphaproteobacteria</taxon>
        <taxon>Rhodobacterales</taxon>
        <taxon>Paracoccaceae</taxon>
        <taxon>Albidovulum</taxon>
    </lineage>
</organism>
<keyword evidence="3" id="KW-1185">Reference proteome</keyword>
<keyword evidence="1" id="KW-0732">Signal</keyword>
<dbReference type="AlphaFoldDB" id="A0A2R8B4P7"/>
<feature type="signal peptide" evidence="1">
    <location>
        <begin position="1"/>
        <end position="20"/>
    </location>
</feature>
<evidence type="ECO:0000313" key="3">
    <source>
        <dbReference type="Proteomes" id="UP000244924"/>
    </source>
</evidence>
<evidence type="ECO:0000313" key="2">
    <source>
        <dbReference type="EMBL" id="SPH17594.1"/>
    </source>
</evidence>
<feature type="chain" id="PRO_5015326779" description="DUF995 domain-containing protein" evidence="1">
    <location>
        <begin position="21"/>
        <end position="117"/>
    </location>
</feature>
<name>A0A2R8B4P7_9RHOB</name>
<sequence>MRRWAMVCGLIAGLAGPVAAEDWQALDAAAILQALTGRSLAYEDGARQDFRDGGGTTYRAGAGESEGRWRAESGRYCSVWPPSERWSCYALERDTETGRLRFVGSAGDITVGAYQEK</sequence>
<evidence type="ECO:0000256" key="1">
    <source>
        <dbReference type="SAM" id="SignalP"/>
    </source>
</evidence>
<dbReference type="OrthoDB" id="7360198at2"/>
<dbReference type="RefSeq" id="WP_146188836.1">
    <property type="nucleotide sequence ID" value="NZ_OMOQ01000001.1"/>
</dbReference>
<accession>A0A2R8B4P7</accession>
<dbReference type="EMBL" id="OMOQ01000001">
    <property type="protein sequence ID" value="SPH17594.1"/>
    <property type="molecule type" value="Genomic_DNA"/>
</dbReference>
<gene>
    <name evidence="2" type="ORF">DEA8626_01117</name>
</gene>